<gene>
    <name evidence="2" type="ORF">NP493_6721g00002</name>
</gene>
<reference evidence="2" key="1">
    <citation type="journal article" date="2023" name="Mol. Biol. Evol.">
        <title>Third-Generation Sequencing Reveals the Adaptive Role of the Epigenome in Three Deep-Sea Polychaetes.</title>
        <authorList>
            <person name="Perez M."/>
            <person name="Aroh O."/>
            <person name="Sun Y."/>
            <person name="Lan Y."/>
            <person name="Juniper S.K."/>
            <person name="Young C.R."/>
            <person name="Angers B."/>
            <person name="Qian P.Y."/>
        </authorList>
    </citation>
    <scope>NUCLEOTIDE SEQUENCE</scope>
    <source>
        <strain evidence="2">R07B-5</strain>
    </source>
</reference>
<feature type="compositionally biased region" description="Polar residues" evidence="1">
    <location>
        <begin position="1"/>
        <end position="10"/>
    </location>
</feature>
<feature type="compositionally biased region" description="Polar residues" evidence="1">
    <location>
        <begin position="17"/>
        <end position="33"/>
    </location>
</feature>
<feature type="region of interest" description="Disordered" evidence="1">
    <location>
        <begin position="1"/>
        <end position="33"/>
    </location>
</feature>
<dbReference type="AlphaFoldDB" id="A0AAD9IR03"/>
<name>A0AAD9IR03_RIDPI</name>
<accession>A0AAD9IR03</accession>
<evidence type="ECO:0000256" key="1">
    <source>
        <dbReference type="SAM" id="MobiDB-lite"/>
    </source>
</evidence>
<keyword evidence="3" id="KW-1185">Reference proteome</keyword>
<evidence type="ECO:0000313" key="3">
    <source>
        <dbReference type="Proteomes" id="UP001209878"/>
    </source>
</evidence>
<dbReference type="EMBL" id="JAODUO010006710">
    <property type="protein sequence ID" value="KAK2139084.1"/>
    <property type="molecule type" value="Genomic_DNA"/>
</dbReference>
<organism evidence="2 3">
    <name type="scientific">Ridgeia piscesae</name>
    <name type="common">Tubeworm</name>
    <dbReference type="NCBI Taxonomy" id="27915"/>
    <lineage>
        <taxon>Eukaryota</taxon>
        <taxon>Metazoa</taxon>
        <taxon>Spiralia</taxon>
        <taxon>Lophotrochozoa</taxon>
        <taxon>Annelida</taxon>
        <taxon>Polychaeta</taxon>
        <taxon>Sedentaria</taxon>
        <taxon>Canalipalpata</taxon>
        <taxon>Sabellida</taxon>
        <taxon>Siboglinidae</taxon>
        <taxon>Ridgeia</taxon>
    </lineage>
</organism>
<comment type="caution">
    <text evidence="2">The sequence shown here is derived from an EMBL/GenBank/DDBJ whole genome shotgun (WGS) entry which is preliminary data.</text>
</comment>
<proteinExistence type="predicted"/>
<protein>
    <submittedName>
        <fullName evidence="2">Uncharacterized protein</fullName>
    </submittedName>
</protein>
<sequence length="33" mass="3504">MSLIDANNDTMLAGGRDSSSSIAYQTTSKRPSK</sequence>
<evidence type="ECO:0000313" key="2">
    <source>
        <dbReference type="EMBL" id="KAK2139084.1"/>
    </source>
</evidence>
<dbReference type="Proteomes" id="UP001209878">
    <property type="component" value="Unassembled WGS sequence"/>
</dbReference>